<sequence>MPDLSNVMINLKPACNLSIICICIRSQSLYDVLGVSKSATQQQIKHAFYDKSKKLHPDGSHSSENERLTATKAFVELKHAYDTLRRPADRRAYDFGERIRERRRQGPSTGNFYGSSYYEEFEGRSSGFGNFGSSRMNEEDFRSASNDQWKWILQVSMIGFGFAILYNLGYVYHLYARERELAKLVNKDEIARSFLRQNGFVEIREDHGKIMNLAQILKDDVDEAWRRRYEIREEYRWLRAVQDVDNNRRVRFKVPQFSIHQPNIRPIGFPKGELWCEEQQNKNTQGERGNHHRKHSWLRAVQDVDHNRRVRARRAAAQRDQEPGN</sequence>
<dbReference type="Proteomes" id="UP000887575">
    <property type="component" value="Unassembled WGS sequence"/>
</dbReference>
<reference evidence="5" key="1">
    <citation type="submission" date="2024-02" db="UniProtKB">
        <authorList>
            <consortium name="WormBaseParasite"/>
        </authorList>
    </citation>
    <scope>IDENTIFICATION</scope>
</reference>
<dbReference type="InterPro" id="IPR001623">
    <property type="entry name" value="DnaJ_domain"/>
</dbReference>
<dbReference type="Gene3D" id="1.10.287.110">
    <property type="entry name" value="DnaJ domain"/>
    <property type="match status" value="1"/>
</dbReference>
<keyword evidence="2" id="KW-0472">Membrane</keyword>
<feature type="domain" description="J" evidence="3">
    <location>
        <begin position="28"/>
        <end position="97"/>
    </location>
</feature>
<dbReference type="Pfam" id="PF00226">
    <property type="entry name" value="DnaJ"/>
    <property type="match status" value="1"/>
</dbReference>
<dbReference type="PROSITE" id="PS50076">
    <property type="entry name" value="DNAJ_2"/>
    <property type="match status" value="1"/>
</dbReference>
<dbReference type="PANTHER" id="PTHR44825:SF1">
    <property type="entry name" value="DNAJ HOMOLOG SUBFAMILY C MEMBER 4"/>
    <property type="match status" value="1"/>
</dbReference>
<evidence type="ECO:0000256" key="1">
    <source>
        <dbReference type="SAM" id="MobiDB-lite"/>
    </source>
</evidence>
<evidence type="ECO:0000313" key="5">
    <source>
        <dbReference type="WBParaSite" id="MBELARI_LOCUS274"/>
    </source>
</evidence>
<accession>A0AAF3F7F5</accession>
<dbReference type="AlphaFoldDB" id="A0AAF3F7F5"/>
<evidence type="ECO:0000256" key="2">
    <source>
        <dbReference type="SAM" id="Phobius"/>
    </source>
</evidence>
<feature type="transmembrane region" description="Helical" evidence="2">
    <location>
        <begin position="151"/>
        <end position="175"/>
    </location>
</feature>
<keyword evidence="2" id="KW-0812">Transmembrane</keyword>
<dbReference type="InterPro" id="IPR036869">
    <property type="entry name" value="J_dom_sf"/>
</dbReference>
<dbReference type="SUPFAM" id="SSF46565">
    <property type="entry name" value="Chaperone J-domain"/>
    <property type="match status" value="1"/>
</dbReference>
<dbReference type="PRINTS" id="PR00625">
    <property type="entry name" value="JDOMAIN"/>
</dbReference>
<protein>
    <recommendedName>
        <fullName evidence="3">J domain-containing protein</fullName>
    </recommendedName>
</protein>
<proteinExistence type="predicted"/>
<dbReference type="PANTHER" id="PTHR44825">
    <property type="match status" value="1"/>
</dbReference>
<name>A0AAF3F7F5_9BILA</name>
<organism evidence="4 5">
    <name type="scientific">Mesorhabditis belari</name>
    <dbReference type="NCBI Taxonomy" id="2138241"/>
    <lineage>
        <taxon>Eukaryota</taxon>
        <taxon>Metazoa</taxon>
        <taxon>Ecdysozoa</taxon>
        <taxon>Nematoda</taxon>
        <taxon>Chromadorea</taxon>
        <taxon>Rhabditida</taxon>
        <taxon>Rhabditina</taxon>
        <taxon>Rhabditomorpha</taxon>
        <taxon>Rhabditoidea</taxon>
        <taxon>Rhabditidae</taxon>
        <taxon>Mesorhabditinae</taxon>
        <taxon>Mesorhabditis</taxon>
    </lineage>
</organism>
<dbReference type="CDD" id="cd06257">
    <property type="entry name" value="DnaJ"/>
    <property type="match status" value="1"/>
</dbReference>
<dbReference type="SMART" id="SM00271">
    <property type="entry name" value="DnaJ"/>
    <property type="match status" value="1"/>
</dbReference>
<keyword evidence="4" id="KW-1185">Reference proteome</keyword>
<evidence type="ECO:0000313" key="4">
    <source>
        <dbReference type="Proteomes" id="UP000887575"/>
    </source>
</evidence>
<evidence type="ECO:0000259" key="3">
    <source>
        <dbReference type="PROSITE" id="PS50076"/>
    </source>
</evidence>
<dbReference type="InterPro" id="IPR052763">
    <property type="entry name" value="DnaJ_C4"/>
</dbReference>
<feature type="region of interest" description="Disordered" evidence="1">
    <location>
        <begin position="280"/>
        <end position="301"/>
    </location>
</feature>
<dbReference type="WBParaSite" id="MBELARI_LOCUS274">
    <property type="protein sequence ID" value="MBELARI_LOCUS274"/>
    <property type="gene ID" value="MBELARI_LOCUS274"/>
</dbReference>
<keyword evidence="2" id="KW-1133">Transmembrane helix</keyword>